<evidence type="ECO:0000256" key="2">
    <source>
        <dbReference type="ARBA" id="ARBA00035112"/>
    </source>
</evidence>
<accession>A0A6G1JPD5</accession>
<name>A0A6G1JPD5_9PLEO</name>
<dbReference type="GO" id="GO:0043386">
    <property type="term" value="P:mycotoxin biosynthetic process"/>
    <property type="evidence" value="ECO:0007669"/>
    <property type="project" value="InterPro"/>
</dbReference>
<keyword evidence="4" id="KW-1185">Reference proteome</keyword>
<gene>
    <name evidence="3" type="ORF">K458DRAFT_285376</name>
</gene>
<feature type="non-terminal residue" evidence="3">
    <location>
        <position position="1"/>
    </location>
</feature>
<dbReference type="Pfam" id="PF11807">
    <property type="entry name" value="UstYa"/>
    <property type="match status" value="1"/>
</dbReference>
<sequence>APASNAIQLELHGSDVFNHSRKSLYAGEPSVESDNAWDALIFPTYFPLSQLDLIAAGETEENAVQLKTGDFVAATGAYHELHCIRQLCLYIYKDTYYPNLTANEEVYLKGHLDHCLEVLREQIMCSADTSIITFFWNDSRVKPGSKSNSKRVCANWNVFQQWNLDHMIPLDIEVEGGPNPIWVKDRERHS</sequence>
<evidence type="ECO:0000313" key="4">
    <source>
        <dbReference type="Proteomes" id="UP000799291"/>
    </source>
</evidence>
<dbReference type="EMBL" id="MU005569">
    <property type="protein sequence ID" value="KAF2692090.1"/>
    <property type="molecule type" value="Genomic_DNA"/>
</dbReference>
<dbReference type="InterPro" id="IPR021765">
    <property type="entry name" value="UstYa-like"/>
</dbReference>
<evidence type="ECO:0000256" key="1">
    <source>
        <dbReference type="ARBA" id="ARBA00004685"/>
    </source>
</evidence>
<dbReference type="AlphaFoldDB" id="A0A6G1JPD5"/>
<dbReference type="PANTHER" id="PTHR33365">
    <property type="entry name" value="YALI0B05434P"/>
    <property type="match status" value="1"/>
</dbReference>
<protein>
    <recommendedName>
        <fullName evidence="5">Tat pathway signal sequence protein</fullName>
    </recommendedName>
</protein>
<proteinExistence type="inferred from homology"/>
<dbReference type="PANTHER" id="PTHR33365:SF4">
    <property type="entry name" value="CYCLOCHLOROTINE BIOSYNTHESIS PROTEIN O"/>
    <property type="match status" value="1"/>
</dbReference>
<dbReference type="Proteomes" id="UP000799291">
    <property type="component" value="Unassembled WGS sequence"/>
</dbReference>
<dbReference type="OrthoDB" id="3687641at2759"/>
<organism evidence="3 4">
    <name type="scientific">Lentithecium fluviatile CBS 122367</name>
    <dbReference type="NCBI Taxonomy" id="1168545"/>
    <lineage>
        <taxon>Eukaryota</taxon>
        <taxon>Fungi</taxon>
        <taxon>Dikarya</taxon>
        <taxon>Ascomycota</taxon>
        <taxon>Pezizomycotina</taxon>
        <taxon>Dothideomycetes</taxon>
        <taxon>Pleosporomycetidae</taxon>
        <taxon>Pleosporales</taxon>
        <taxon>Massarineae</taxon>
        <taxon>Lentitheciaceae</taxon>
        <taxon>Lentithecium</taxon>
    </lineage>
</organism>
<evidence type="ECO:0000313" key="3">
    <source>
        <dbReference type="EMBL" id="KAF2692090.1"/>
    </source>
</evidence>
<evidence type="ECO:0008006" key="5">
    <source>
        <dbReference type="Google" id="ProtNLM"/>
    </source>
</evidence>
<comment type="similarity">
    <text evidence="2">Belongs to the ustYa family.</text>
</comment>
<comment type="pathway">
    <text evidence="1">Mycotoxin biosynthesis.</text>
</comment>
<reference evidence="3" key="1">
    <citation type="journal article" date="2020" name="Stud. Mycol.">
        <title>101 Dothideomycetes genomes: a test case for predicting lifestyles and emergence of pathogens.</title>
        <authorList>
            <person name="Haridas S."/>
            <person name="Albert R."/>
            <person name="Binder M."/>
            <person name="Bloem J."/>
            <person name="Labutti K."/>
            <person name="Salamov A."/>
            <person name="Andreopoulos B."/>
            <person name="Baker S."/>
            <person name="Barry K."/>
            <person name="Bills G."/>
            <person name="Bluhm B."/>
            <person name="Cannon C."/>
            <person name="Castanera R."/>
            <person name="Culley D."/>
            <person name="Daum C."/>
            <person name="Ezra D."/>
            <person name="Gonzalez J."/>
            <person name="Henrissat B."/>
            <person name="Kuo A."/>
            <person name="Liang C."/>
            <person name="Lipzen A."/>
            <person name="Lutzoni F."/>
            <person name="Magnuson J."/>
            <person name="Mondo S."/>
            <person name="Nolan M."/>
            <person name="Ohm R."/>
            <person name="Pangilinan J."/>
            <person name="Park H.-J."/>
            <person name="Ramirez L."/>
            <person name="Alfaro M."/>
            <person name="Sun H."/>
            <person name="Tritt A."/>
            <person name="Yoshinaga Y."/>
            <person name="Zwiers L.-H."/>
            <person name="Turgeon B."/>
            <person name="Goodwin S."/>
            <person name="Spatafora J."/>
            <person name="Crous P."/>
            <person name="Grigoriev I."/>
        </authorList>
    </citation>
    <scope>NUCLEOTIDE SEQUENCE</scope>
    <source>
        <strain evidence="3">CBS 122367</strain>
    </source>
</reference>